<dbReference type="SUPFAM" id="SSF52518">
    <property type="entry name" value="Thiamin diphosphate-binding fold (THDP-binding)"/>
    <property type="match status" value="1"/>
</dbReference>
<dbReference type="GO" id="GO:0009099">
    <property type="term" value="P:L-valine biosynthetic process"/>
    <property type="evidence" value="ECO:0007669"/>
    <property type="project" value="TreeGrafter"/>
</dbReference>
<gene>
    <name evidence="3" type="ORF">METZ01_LOCUS329779</name>
</gene>
<protein>
    <recommendedName>
        <fullName evidence="2">Thiamine pyrophosphate enzyme N-terminal TPP-binding domain-containing protein</fullName>
    </recommendedName>
</protein>
<feature type="non-terminal residue" evidence="3">
    <location>
        <position position="151"/>
    </location>
</feature>
<dbReference type="PANTHER" id="PTHR18968:SF167">
    <property type="entry name" value="ACETOLACTATE SYNTHASE LARGE SUBUNIT ILVB2-RELATED"/>
    <property type="match status" value="1"/>
</dbReference>
<name>A0A382PW82_9ZZZZ</name>
<evidence type="ECO:0000313" key="3">
    <source>
        <dbReference type="EMBL" id="SVC76925.1"/>
    </source>
</evidence>
<dbReference type="GO" id="GO:0009097">
    <property type="term" value="P:isoleucine biosynthetic process"/>
    <property type="evidence" value="ECO:0007669"/>
    <property type="project" value="TreeGrafter"/>
</dbReference>
<comment type="similarity">
    <text evidence="1">Belongs to the TPP enzyme family.</text>
</comment>
<dbReference type="GO" id="GO:0050660">
    <property type="term" value="F:flavin adenine dinucleotide binding"/>
    <property type="evidence" value="ECO:0007669"/>
    <property type="project" value="TreeGrafter"/>
</dbReference>
<dbReference type="PANTHER" id="PTHR18968">
    <property type="entry name" value="THIAMINE PYROPHOSPHATE ENZYMES"/>
    <property type="match status" value="1"/>
</dbReference>
<dbReference type="InterPro" id="IPR029061">
    <property type="entry name" value="THDP-binding"/>
</dbReference>
<evidence type="ECO:0000259" key="2">
    <source>
        <dbReference type="Pfam" id="PF02776"/>
    </source>
</evidence>
<dbReference type="EMBL" id="UINC01109834">
    <property type="protein sequence ID" value="SVC76925.1"/>
    <property type="molecule type" value="Genomic_DNA"/>
</dbReference>
<dbReference type="Gene3D" id="3.40.50.970">
    <property type="match status" value="1"/>
</dbReference>
<dbReference type="GO" id="GO:0005948">
    <property type="term" value="C:acetolactate synthase complex"/>
    <property type="evidence" value="ECO:0007669"/>
    <property type="project" value="TreeGrafter"/>
</dbReference>
<dbReference type="AlphaFoldDB" id="A0A382PW82"/>
<dbReference type="GO" id="GO:0030976">
    <property type="term" value="F:thiamine pyrophosphate binding"/>
    <property type="evidence" value="ECO:0007669"/>
    <property type="project" value="InterPro"/>
</dbReference>
<reference evidence="3" key="1">
    <citation type="submission" date="2018-05" db="EMBL/GenBank/DDBJ databases">
        <authorList>
            <person name="Lanie J.A."/>
            <person name="Ng W.-L."/>
            <person name="Kazmierczak K.M."/>
            <person name="Andrzejewski T.M."/>
            <person name="Davidsen T.M."/>
            <person name="Wayne K.J."/>
            <person name="Tettelin H."/>
            <person name="Glass J.I."/>
            <person name="Rusch D."/>
            <person name="Podicherti R."/>
            <person name="Tsui H.-C.T."/>
            <person name="Winkler M.E."/>
        </authorList>
    </citation>
    <scope>NUCLEOTIDE SEQUENCE</scope>
</reference>
<proteinExistence type="inferred from homology"/>
<organism evidence="3">
    <name type="scientific">marine metagenome</name>
    <dbReference type="NCBI Taxonomy" id="408172"/>
    <lineage>
        <taxon>unclassified sequences</taxon>
        <taxon>metagenomes</taxon>
        <taxon>ecological metagenomes</taxon>
    </lineage>
</organism>
<accession>A0A382PW82</accession>
<dbReference type="GO" id="GO:0003984">
    <property type="term" value="F:acetolactate synthase activity"/>
    <property type="evidence" value="ECO:0007669"/>
    <property type="project" value="TreeGrafter"/>
</dbReference>
<evidence type="ECO:0000256" key="1">
    <source>
        <dbReference type="ARBA" id="ARBA00007812"/>
    </source>
</evidence>
<feature type="domain" description="Thiamine pyrophosphate enzyme N-terminal TPP-binding" evidence="2">
    <location>
        <begin position="4"/>
        <end position="120"/>
    </location>
</feature>
<dbReference type="InterPro" id="IPR045229">
    <property type="entry name" value="TPP_enz"/>
</dbReference>
<dbReference type="Pfam" id="PF02776">
    <property type="entry name" value="TPP_enzyme_N"/>
    <property type="match status" value="1"/>
</dbReference>
<dbReference type="CDD" id="cd07035">
    <property type="entry name" value="TPP_PYR_POX_like"/>
    <property type="match status" value="1"/>
</dbReference>
<sequence>MSEMTGAQALVHSLVSEGVDTVFALPGYQLMPAFDAFYEERGQIEIVHTRHEQATTFMADGYAKATGRIGVAMTVPGPGMLFAAAGLGTAFSSSSPVFLISGQVPSAVLGKRLGHLHEIDEQMDVIRPITKWANRVKAVDEIPIRVHEAVR</sequence>
<dbReference type="InterPro" id="IPR012001">
    <property type="entry name" value="Thiamin_PyroP_enz_TPP-bd_dom"/>
</dbReference>